<evidence type="ECO:0000313" key="3">
    <source>
        <dbReference type="Proteomes" id="UP000199002"/>
    </source>
</evidence>
<evidence type="ECO:0000313" key="2">
    <source>
        <dbReference type="EMBL" id="SEA95330.1"/>
    </source>
</evidence>
<reference evidence="3" key="1">
    <citation type="submission" date="2016-10" db="EMBL/GenBank/DDBJ databases">
        <authorList>
            <person name="Varghese N."/>
            <person name="Submissions S."/>
        </authorList>
    </citation>
    <scope>NUCLEOTIDE SEQUENCE [LARGE SCALE GENOMIC DNA]</scope>
    <source>
        <strain evidence="3">DSM 25157</strain>
    </source>
</reference>
<dbReference type="Proteomes" id="UP000199002">
    <property type="component" value="Unassembled WGS sequence"/>
</dbReference>
<protein>
    <submittedName>
        <fullName evidence="2">Uncharacterized protein</fullName>
    </submittedName>
</protein>
<gene>
    <name evidence="2" type="ORF">SAMN05421875_1569</name>
</gene>
<feature type="non-terminal residue" evidence="2">
    <location>
        <position position="80"/>
    </location>
</feature>
<feature type="region of interest" description="Disordered" evidence="1">
    <location>
        <begin position="36"/>
        <end position="60"/>
    </location>
</feature>
<dbReference type="STRING" id="592050.SAMN05421875_1569"/>
<organism evidence="2 3">
    <name type="scientific">Acidovorax soli</name>
    <dbReference type="NCBI Taxonomy" id="592050"/>
    <lineage>
        <taxon>Bacteria</taxon>
        <taxon>Pseudomonadati</taxon>
        <taxon>Pseudomonadota</taxon>
        <taxon>Betaproteobacteria</taxon>
        <taxon>Burkholderiales</taxon>
        <taxon>Comamonadaceae</taxon>
        <taxon>Acidovorax</taxon>
    </lineage>
</organism>
<sequence>MPYCNLIASTQSKDSHEKLQAFPDCRYPDAVGHRSLRCRPAHQQRRSRETTGTGQDKTGSKKVVAFKKAIIAAGSQAVRL</sequence>
<proteinExistence type="predicted"/>
<keyword evidence="3" id="KW-1185">Reference proteome</keyword>
<name>A0A1H4FET0_9BURK</name>
<accession>A0A1H4FET0</accession>
<dbReference type="EMBL" id="FNQJ01000056">
    <property type="protein sequence ID" value="SEA95330.1"/>
    <property type="molecule type" value="Genomic_DNA"/>
</dbReference>
<feature type="compositionally biased region" description="Basic residues" evidence="1">
    <location>
        <begin position="36"/>
        <end position="45"/>
    </location>
</feature>
<dbReference type="AlphaFoldDB" id="A0A1H4FET0"/>
<evidence type="ECO:0000256" key="1">
    <source>
        <dbReference type="SAM" id="MobiDB-lite"/>
    </source>
</evidence>